<dbReference type="AlphaFoldDB" id="A0A9K3M5S5"/>
<sequence>MMKKQQSVDDENGKLAVESSLSVEMQHGHHTSSTHQQQQQQEEKEELANANCDEEYWPTMAHPTTQHEVHTIDFGNSVGVLKYKSISSDAMTPLDMTYHSQQELDEFYDGTGHLLWLAAITLAHLLAYRVESLQPYLPEFVETSETVNICELGCGTGGGGMALILFHCLRKQQQQRQQREQSTLIPKFHVVFTDNDAESLELCRSNCELNGIDPRLYSQKMLWWGREHLSYDDDGGGDYDDGNDHSSMLLRANSFHTVLATDVVYDLKLIRPLLETAYHLLKKDDTTSYFILSHVPRFCIPKPDGAEIDTTSDETSLPGDGDNFFNDTRPFVALEEYIVAQAALMGLILVETIRPAKELVNRIPLASYDDNLENSDVTQHLTIHAIEEAHAVVLIFSALPSKKLV</sequence>
<dbReference type="GO" id="GO:0032259">
    <property type="term" value="P:methylation"/>
    <property type="evidence" value="ECO:0007669"/>
    <property type="project" value="UniProtKB-KW"/>
</dbReference>
<dbReference type="Proteomes" id="UP000693970">
    <property type="component" value="Unassembled WGS sequence"/>
</dbReference>
<evidence type="ECO:0000313" key="3">
    <source>
        <dbReference type="Proteomes" id="UP000693970"/>
    </source>
</evidence>
<accession>A0A9K3M5S5</accession>
<evidence type="ECO:0000313" key="2">
    <source>
        <dbReference type="EMBL" id="KAG7374223.1"/>
    </source>
</evidence>
<gene>
    <name evidence="2" type="ORF">IV203_013318</name>
</gene>
<keyword evidence="3" id="KW-1185">Reference proteome</keyword>
<dbReference type="EMBL" id="JAGRRH010000001">
    <property type="protein sequence ID" value="KAG7374223.1"/>
    <property type="molecule type" value="Genomic_DNA"/>
</dbReference>
<dbReference type="InterPro" id="IPR019410">
    <property type="entry name" value="Methyltransf_16"/>
</dbReference>
<dbReference type="Pfam" id="PF10294">
    <property type="entry name" value="Methyltransf_16"/>
    <property type="match status" value="1"/>
</dbReference>
<feature type="compositionally biased region" description="Low complexity" evidence="1">
    <location>
        <begin position="31"/>
        <end position="40"/>
    </location>
</feature>
<reference evidence="2" key="1">
    <citation type="journal article" date="2021" name="Sci. Rep.">
        <title>Diploid genomic architecture of Nitzschia inconspicua, an elite biomass production diatom.</title>
        <authorList>
            <person name="Oliver A."/>
            <person name="Podell S."/>
            <person name="Pinowska A."/>
            <person name="Traller J.C."/>
            <person name="Smith S.R."/>
            <person name="McClure R."/>
            <person name="Beliaev A."/>
            <person name="Bohutskyi P."/>
            <person name="Hill E.A."/>
            <person name="Rabines A."/>
            <person name="Zheng H."/>
            <person name="Allen L.Z."/>
            <person name="Kuo A."/>
            <person name="Grigoriev I.V."/>
            <person name="Allen A.E."/>
            <person name="Hazlebeck D."/>
            <person name="Allen E.E."/>
        </authorList>
    </citation>
    <scope>NUCLEOTIDE SEQUENCE</scope>
    <source>
        <strain evidence="2">Hildebrandi</strain>
    </source>
</reference>
<reference evidence="2" key="2">
    <citation type="submission" date="2021-04" db="EMBL/GenBank/DDBJ databases">
        <authorList>
            <person name="Podell S."/>
        </authorList>
    </citation>
    <scope>NUCLEOTIDE SEQUENCE</scope>
    <source>
        <strain evidence="2">Hildebrandi</strain>
    </source>
</reference>
<protein>
    <submittedName>
        <fullName evidence="2">Lysine methyltransferase</fullName>
    </submittedName>
</protein>
<evidence type="ECO:0000256" key="1">
    <source>
        <dbReference type="SAM" id="MobiDB-lite"/>
    </source>
</evidence>
<name>A0A9K3M5S5_9STRA</name>
<comment type="caution">
    <text evidence="2">The sequence shown here is derived from an EMBL/GenBank/DDBJ whole genome shotgun (WGS) entry which is preliminary data.</text>
</comment>
<dbReference type="PANTHER" id="PTHR14614">
    <property type="entry name" value="HEPATOCELLULAR CARCINOMA-ASSOCIATED ANTIGEN"/>
    <property type="match status" value="1"/>
</dbReference>
<organism evidence="2 3">
    <name type="scientific">Nitzschia inconspicua</name>
    <dbReference type="NCBI Taxonomy" id="303405"/>
    <lineage>
        <taxon>Eukaryota</taxon>
        <taxon>Sar</taxon>
        <taxon>Stramenopiles</taxon>
        <taxon>Ochrophyta</taxon>
        <taxon>Bacillariophyta</taxon>
        <taxon>Bacillariophyceae</taxon>
        <taxon>Bacillariophycidae</taxon>
        <taxon>Bacillariales</taxon>
        <taxon>Bacillariaceae</taxon>
        <taxon>Nitzschia</taxon>
    </lineage>
</organism>
<proteinExistence type="predicted"/>
<dbReference type="OrthoDB" id="73931at2759"/>
<feature type="region of interest" description="Disordered" evidence="1">
    <location>
        <begin position="1"/>
        <end position="48"/>
    </location>
</feature>
<dbReference type="GO" id="GO:0008168">
    <property type="term" value="F:methyltransferase activity"/>
    <property type="evidence" value="ECO:0007669"/>
    <property type="project" value="UniProtKB-KW"/>
</dbReference>
<keyword evidence="2" id="KW-0808">Transferase</keyword>
<keyword evidence="2" id="KW-0489">Methyltransferase</keyword>